<proteinExistence type="predicted"/>
<organism evidence="1">
    <name type="scientific">Candidatus Kentrum sp. DK</name>
    <dbReference type="NCBI Taxonomy" id="2126562"/>
    <lineage>
        <taxon>Bacteria</taxon>
        <taxon>Pseudomonadati</taxon>
        <taxon>Pseudomonadota</taxon>
        <taxon>Gammaproteobacteria</taxon>
        <taxon>Candidatus Kentrum</taxon>
    </lineage>
</organism>
<reference evidence="1" key="1">
    <citation type="submission" date="2019-02" db="EMBL/GenBank/DDBJ databases">
        <authorList>
            <person name="Gruber-Vodicka R. H."/>
            <person name="Seah K. B. B."/>
        </authorList>
    </citation>
    <scope>NUCLEOTIDE SEQUENCE</scope>
    <source>
        <strain evidence="1">BECK_DK161</strain>
    </source>
</reference>
<name>A0A450SRC0_9GAMM</name>
<sequence length="84" mass="9311">MGASCKSRIVLHNKAKTDEKAEFIGNSSSELDTQARMFESDPKPKRVFAEYTENHGRKLVPRSSLFCGFSEAKSVQMQGAQGQT</sequence>
<gene>
    <name evidence="1" type="ORF">BECKDK2373C_GA0170839_10541</name>
</gene>
<accession>A0A450SRC0</accession>
<dbReference type="EMBL" id="CAADEY010000054">
    <property type="protein sequence ID" value="VFJ56584.1"/>
    <property type="molecule type" value="Genomic_DNA"/>
</dbReference>
<evidence type="ECO:0000313" key="1">
    <source>
        <dbReference type="EMBL" id="VFJ56584.1"/>
    </source>
</evidence>
<protein>
    <submittedName>
        <fullName evidence="1">Uncharacterized protein</fullName>
    </submittedName>
</protein>
<dbReference type="AlphaFoldDB" id="A0A450SRC0"/>